<evidence type="ECO:0000313" key="9">
    <source>
        <dbReference type="EMBL" id="KAF3493446.1"/>
    </source>
</evidence>
<evidence type="ECO:0000256" key="3">
    <source>
        <dbReference type="ARBA" id="ARBA00022617"/>
    </source>
</evidence>
<dbReference type="EMBL" id="QGKV02002055">
    <property type="protein sequence ID" value="KAF3493446.1"/>
    <property type="molecule type" value="Genomic_DNA"/>
</dbReference>
<dbReference type="Pfam" id="PF00067">
    <property type="entry name" value="p450"/>
    <property type="match status" value="1"/>
</dbReference>
<proteinExistence type="inferred from homology"/>
<keyword evidence="8" id="KW-0503">Monooxygenase</keyword>
<sequence>MGDNICKYAGYTIPAGWIVAVAPSVVHYNSEIYENPLEFNPWRWEGKDLQSPGSKTLMVFGGGARQCIGSDLARLHLAVFIHHFVTTYDFSVVQECEICRVPFPFFTKDLVINISPSLPPSPEECTNLSGIIGRWTLKILRICESLLGTTTQGGVPSFDETDLKAIKASSSGSSIFRLTLQDNPED</sequence>
<evidence type="ECO:0000256" key="2">
    <source>
        <dbReference type="ARBA" id="ARBA00010617"/>
    </source>
</evidence>
<evidence type="ECO:0000256" key="7">
    <source>
        <dbReference type="ARBA" id="ARBA00023004"/>
    </source>
</evidence>
<dbReference type="SUPFAM" id="SSF48264">
    <property type="entry name" value="Cytochrome P450"/>
    <property type="match status" value="1"/>
</dbReference>
<name>A0ABQ7A6Y8_BRACR</name>
<evidence type="ECO:0000256" key="5">
    <source>
        <dbReference type="ARBA" id="ARBA00022723"/>
    </source>
</evidence>
<evidence type="ECO:0008006" key="11">
    <source>
        <dbReference type="Google" id="ProtNLM"/>
    </source>
</evidence>
<dbReference type="PANTHER" id="PTHR24286:SF308">
    <property type="entry name" value="CYTOCHROME P450"/>
    <property type="match status" value="1"/>
</dbReference>
<keyword evidence="6" id="KW-0472">Membrane</keyword>
<evidence type="ECO:0000256" key="1">
    <source>
        <dbReference type="ARBA" id="ARBA00004167"/>
    </source>
</evidence>
<accession>A0ABQ7A6Y8</accession>
<reference evidence="9 10" key="1">
    <citation type="journal article" date="2020" name="BMC Genomics">
        <title>Intraspecific diversification of the crop wild relative Brassica cretica Lam. using demographic model selection.</title>
        <authorList>
            <person name="Kioukis A."/>
            <person name="Michalopoulou V.A."/>
            <person name="Briers L."/>
            <person name="Pirintsos S."/>
            <person name="Studholme D.J."/>
            <person name="Pavlidis P."/>
            <person name="Sarris P.F."/>
        </authorList>
    </citation>
    <scope>NUCLEOTIDE SEQUENCE [LARGE SCALE GENOMIC DNA]</scope>
    <source>
        <strain evidence="10">cv. PFS-1207/04</strain>
    </source>
</reference>
<keyword evidence="5 8" id="KW-0479">Metal-binding</keyword>
<keyword evidence="8" id="KW-0560">Oxidoreductase</keyword>
<dbReference type="PANTHER" id="PTHR24286">
    <property type="entry name" value="CYTOCHROME P450 26"/>
    <property type="match status" value="1"/>
</dbReference>
<keyword evidence="6" id="KW-1133">Transmembrane helix</keyword>
<comment type="subcellular location">
    <subcellularLocation>
        <location evidence="1">Membrane</location>
        <topology evidence="1">Single-pass membrane protein</topology>
    </subcellularLocation>
</comment>
<gene>
    <name evidence="9" type="ORF">DY000_02057174</name>
</gene>
<dbReference type="PRINTS" id="PR00465">
    <property type="entry name" value="EP450IV"/>
</dbReference>
<evidence type="ECO:0000256" key="6">
    <source>
        <dbReference type="ARBA" id="ARBA00022989"/>
    </source>
</evidence>
<evidence type="ECO:0000256" key="4">
    <source>
        <dbReference type="ARBA" id="ARBA00022692"/>
    </source>
</evidence>
<comment type="caution">
    <text evidence="9">The sequence shown here is derived from an EMBL/GenBank/DDBJ whole genome shotgun (WGS) entry which is preliminary data.</text>
</comment>
<dbReference type="InterPro" id="IPR036396">
    <property type="entry name" value="Cyt_P450_sf"/>
</dbReference>
<keyword evidence="10" id="KW-1185">Reference proteome</keyword>
<dbReference type="Proteomes" id="UP000266723">
    <property type="component" value="Unassembled WGS sequence"/>
</dbReference>
<evidence type="ECO:0000313" key="10">
    <source>
        <dbReference type="Proteomes" id="UP000266723"/>
    </source>
</evidence>
<comment type="similarity">
    <text evidence="2 8">Belongs to the cytochrome P450 family.</text>
</comment>
<dbReference type="InterPro" id="IPR017972">
    <property type="entry name" value="Cyt_P450_CS"/>
</dbReference>
<keyword evidence="4" id="KW-0812">Transmembrane</keyword>
<dbReference type="PROSITE" id="PS00086">
    <property type="entry name" value="CYTOCHROME_P450"/>
    <property type="match status" value="1"/>
</dbReference>
<dbReference type="Gene3D" id="1.10.630.10">
    <property type="entry name" value="Cytochrome P450"/>
    <property type="match status" value="1"/>
</dbReference>
<dbReference type="InterPro" id="IPR001128">
    <property type="entry name" value="Cyt_P450"/>
</dbReference>
<keyword evidence="3 8" id="KW-0349">Heme</keyword>
<organism evidence="9 10">
    <name type="scientific">Brassica cretica</name>
    <name type="common">Mustard</name>
    <dbReference type="NCBI Taxonomy" id="69181"/>
    <lineage>
        <taxon>Eukaryota</taxon>
        <taxon>Viridiplantae</taxon>
        <taxon>Streptophyta</taxon>
        <taxon>Embryophyta</taxon>
        <taxon>Tracheophyta</taxon>
        <taxon>Spermatophyta</taxon>
        <taxon>Magnoliopsida</taxon>
        <taxon>eudicotyledons</taxon>
        <taxon>Gunneridae</taxon>
        <taxon>Pentapetalae</taxon>
        <taxon>rosids</taxon>
        <taxon>malvids</taxon>
        <taxon>Brassicales</taxon>
        <taxon>Brassicaceae</taxon>
        <taxon>Brassiceae</taxon>
        <taxon>Brassica</taxon>
    </lineage>
</organism>
<evidence type="ECO:0000256" key="8">
    <source>
        <dbReference type="RuleBase" id="RU000461"/>
    </source>
</evidence>
<protein>
    <recommendedName>
        <fullName evidence="11">Cytochrome P450</fullName>
    </recommendedName>
</protein>
<dbReference type="InterPro" id="IPR002403">
    <property type="entry name" value="Cyt_P450_E_grp-IV"/>
</dbReference>
<keyword evidence="7 8" id="KW-0408">Iron</keyword>